<comment type="caution">
    <text evidence="2">The sequence shown here is derived from an EMBL/GenBank/DDBJ whole genome shotgun (WGS) entry which is preliminary data.</text>
</comment>
<protein>
    <submittedName>
        <fullName evidence="2">Uncharacterized protein</fullName>
    </submittedName>
</protein>
<organism evidence="2 3">
    <name type="scientific">Portunus trituberculatus</name>
    <name type="common">Swimming crab</name>
    <name type="synonym">Neptunus trituberculatus</name>
    <dbReference type="NCBI Taxonomy" id="210409"/>
    <lineage>
        <taxon>Eukaryota</taxon>
        <taxon>Metazoa</taxon>
        <taxon>Ecdysozoa</taxon>
        <taxon>Arthropoda</taxon>
        <taxon>Crustacea</taxon>
        <taxon>Multicrustacea</taxon>
        <taxon>Malacostraca</taxon>
        <taxon>Eumalacostraca</taxon>
        <taxon>Eucarida</taxon>
        <taxon>Decapoda</taxon>
        <taxon>Pleocyemata</taxon>
        <taxon>Brachyura</taxon>
        <taxon>Eubrachyura</taxon>
        <taxon>Portunoidea</taxon>
        <taxon>Portunidae</taxon>
        <taxon>Portuninae</taxon>
        <taxon>Portunus</taxon>
    </lineage>
</organism>
<keyword evidence="3" id="KW-1185">Reference proteome</keyword>
<gene>
    <name evidence="2" type="ORF">E2C01_035058</name>
</gene>
<evidence type="ECO:0000313" key="3">
    <source>
        <dbReference type="Proteomes" id="UP000324222"/>
    </source>
</evidence>
<dbReference type="Proteomes" id="UP000324222">
    <property type="component" value="Unassembled WGS sequence"/>
</dbReference>
<sequence>MEDKSHEEEEEEDDENKERRKCLHATPVLGQLPQRYHHFSYLRTQRFPETFQVIAKIPQKKKQEKVMRLKARCKATRRALRCEVRRGGVRGQAIWLKDDE</sequence>
<dbReference type="EMBL" id="VSRR010005066">
    <property type="protein sequence ID" value="MPC41466.1"/>
    <property type="molecule type" value="Genomic_DNA"/>
</dbReference>
<proteinExistence type="predicted"/>
<evidence type="ECO:0000313" key="2">
    <source>
        <dbReference type="EMBL" id="MPC41466.1"/>
    </source>
</evidence>
<evidence type="ECO:0000256" key="1">
    <source>
        <dbReference type="SAM" id="MobiDB-lite"/>
    </source>
</evidence>
<feature type="region of interest" description="Disordered" evidence="1">
    <location>
        <begin position="1"/>
        <end position="21"/>
    </location>
</feature>
<reference evidence="2 3" key="1">
    <citation type="submission" date="2019-05" db="EMBL/GenBank/DDBJ databases">
        <title>Another draft genome of Portunus trituberculatus and its Hox gene families provides insights of decapod evolution.</title>
        <authorList>
            <person name="Jeong J.-H."/>
            <person name="Song I."/>
            <person name="Kim S."/>
            <person name="Choi T."/>
            <person name="Kim D."/>
            <person name="Ryu S."/>
            <person name="Kim W."/>
        </authorList>
    </citation>
    <scope>NUCLEOTIDE SEQUENCE [LARGE SCALE GENOMIC DNA]</scope>
    <source>
        <tissue evidence="2">Muscle</tissue>
    </source>
</reference>
<name>A0A5B7F837_PORTR</name>
<dbReference type="AlphaFoldDB" id="A0A5B7F837"/>
<accession>A0A5B7F837</accession>